<evidence type="ECO:0000313" key="3">
    <source>
        <dbReference type="Proteomes" id="UP000016924"/>
    </source>
</evidence>
<reference evidence="3" key="1">
    <citation type="submission" date="2012-06" db="EMBL/GenBank/DDBJ databases">
        <title>The genome sequence of Coniosporium apollinis CBS 100218.</title>
        <authorList>
            <consortium name="The Broad Institute Genome Sequencing Platform"/>
            <person name="Cuomo C."/>
            <person name="Gorbushina A."/>
            <person name="Noack S."/>
            <person name="Walker B."/>
            <person name="Young S.K."/>
            <person name="Zeng Q."/>
            <person name="Gargeya S."/>
            <person name="Fitzgerald M."/>
            <person name="Haas B."/>
            <person name="Abouelleil A."/>
            <person name="Alvarado L."/>
            <person name="Arachchi H.M."/>
            <person name="Berlin A.M."/>
            <person name="Chapman S.B."/>
            <person name="Goldberg J."/>
            <person name="Griggs A."/>
            <person name="Gujja S."/>
            <person name="Hansen M."/>
            <person name="Howarth C."/>
            <person name="Imamovic A."/>
            <person name="Larimer J."/>
            <person name="McCowan C."/>
            <person name="Montmayeur A."/>
            <person name="Murphy C."/>
            <person name="Neiman D."/>
            <person name="Pearson M."/>
            <person name="Priest M."/>
            <person name="Roberts A."/>
            <person name="Saif S."/>
            <person name="Shea T."/>
            <person name="Sisk P."/>
            <person name="Sykes S."/>
            <person name="Wortman J."/>
            <person name="Nusbaum C."/>
            <person name="Birren B."/>
        </authorList>
    </citation>
    <scope>NUCLEOTIDE SEQUENCE [LARGE SCALE GENOMIC DNA]</scope>
    <source>
        <strain evidence="3">CBS 100218</strain>
    </source>
</reference>
<dbReference type="AlphaFoldDB" id="R7YMN1"/>
<evidence type="ECO:0000313" key="2">
    <source>
        <dbReference type="EMBL" id="EON63069.1"/>
    </source>
</evidence>
<dbReference type="RefSeq" id="XP_007778386.1">
    <property type="nucleotide sequence ID" value="XM_007780196.1"/>
</dbReference>
<accession>R7YMN1</accession>
<gene>
    <name evidence="2" type="ORF">W97_02296</name>
</gene>
<feature type="compositionally biased region" description="Basic and acidic residues" evidence="1">
    <location>
        <begin position="43"/>
        <end position="54"/>
    </location>
</feature>
<feature type="compositionally biased region" description="Pro residues" evidence="1">
    <location>
        <begin position="55"/>
        <end position="65"/>
    </location>
</feature>
<dbReference type="Proteomes" id="UP000016924">
    <property type="component" value="Unassembled WGS sequence"/>
</dbReference>
<dbReference type="HOGENOM" id="CLU_2454652_0_0_1"/>
<feature type="region of interest" description="Disordered" evidence="1">
    <location>
        <begin position="43"/>
        <end position="76"/>
    </location>
</feature>
<dbReference type="EMBL" id="JH767561">
    <property type="protein sequence ID" value="EON63069.1"/>
    <property type="molecule type" value="Genomic_DNA"/>
</dbReference>
<protein>
    <submittedName>
        <fullName evidence="2">Uncharacterized protein</fullName>
    </submittedName>
</protein>
<keyword evidence="3" id="KW-1185">Reference proteome</keyword>
<evidence type="ECO:0000256" key="1">
    <source>
        <dbReference type="SAM" id="MobiDB-lite"/>
    </source>
</evidence>
<dbReference type="GeneID" id="19899607"/>
<organism evidence="2 3">
    <name type="scientific">Coniosporium apollinis (strain CBS 100218)</name>
    <name type="common">Rock-inhabiting black yeast</name>
    <dbReference type="NCBI Taxonomy" id="1168221"/>
    <lineage>
        <taxon>Eukaryota</taxon>
        <taxon>Fungi</taxon>
        <taxon>Dikarya</taxon>
        <taxon>Ascomycota</taxon>
        <taxon>Pezizomycotina</taxon>
        <taxon>Dothideomycetes</taxon>
        <taxon>Dothideomycetes incertae sedis</taxon>
        <taxon>Coniosporium</taxon>
    </lineage>
</organism>
<proteinExistence type="predicted"/>
<name>R7YMN1_CONA1</name>
<sequence>MVLVIESLLSSYFEDLLPKATEASPYPSERPQPTLAVNVAVTDKIERSKGDPRPHSPPPQPPPSPTNSAKQAEAKKYSDLDVIALPGWY</sequence>